<evidence type="ECO:0000313" key="1">
    <source>
        <dbReference type="EMBL" id="ETO13815.1"/>
    </source>
</evidence>
<comment type="caution">
    <text evidence="1">The sequence shown here is derived from an EMBL/GenBank/DDBJ whole genome shotgun (WGS) entry which is preliminary data.</text>
</comment>
<dbReference type="OMA" id="TICGEGC"/>
<gene>
    <name evidence="1" type="ORF">RFI_23552</name>
</gene>
<accession>X6ML71</accession>
<dbReference type="EMBL" id="ASPP01020374">
    <property type="protein sequence ID" value="ETO13815.1"/>
    <property type="molecule type" value="Genomic_DNA"/>
</dbReference>
<protein>
    <recommendedName>
        <fullName evidence="3">Peptidase C39-like domain-containing protein</fullName>
    </recommendedName>
</protein>
<dbReference type="PANTHER" id="PTHR40524:SF1">
    <property type="entry name" value="PEPTIDASE C39-LIKE DOMAIN-CONTAINING PROTEIN"/>
    <property type="match status" value="1"/>
</dbReference>
<dbReference type="Proteomes" id="UP000023152">
    <property type="component" value="Unassembled WGS sequence"/>
</dbReference>
<proteinExistence type="predicted"/>
<sequence length="297" mass="32708">MKTISFVSVLAGSIVSTFGSGLWTYPYLHYMQCDPQWGNDVMGTNGDGERATICLEGITQTNKQIKKRGSIKKKTHIALFNGCAMTSVAIALSGLDFDINATLANPGTLNEWLETNNGYLCMDGDCNDLNIPIIDNLTNGMLRYDDSSSNSSLNEVRRGLDAQDTIFIAHIPSLSHFVFCLNASWTGSNAQQIQVLDPYFNTTSYNVDQIGSFIVYGIYNVNRTYTYYAQCDKAWANDVMGQDNDTICQVGCLMTSVSMALHSWNIPIPLNAEQTAFVESTPATLNQWLQANNGYVG</sequence>
<evidence type="ECO:0008006" key="3">
    <source>
        <dbReference type="Google" id="ProtNLM"/>
    </source>
</evidence>
<organism evidence="1 2">
    <name type="scientific">Reticulomyxa filosa</name>
    <dbReference type="NCBI Taxonomy" id="46433"/>
    <lineage>
        <taxon>Eukaryota</taxon>
        <taxon>Sar</taxon>
        <taxon>Rhizaria</taxon>
        <taxon>Retaria</taxon>
        <taxon>Foraminifera</taxon>
        <taxon>Monothalamids</taxon>
        <taxon>Reticulomyxidae</taxon>
        <taxon>Reticulomyxa</taxon>
    </lineage>
</organism>
<evidence type="ECO:0000313" key="2">
    <source>
        <dbReference type="Proteomes" id="UP000023152"/>
    </source>
</evidence>
<dbReference type="OrthoDB" id="293230at2759"/>
<reference evidence="1 2" key="1">
    <citation type="journal article" date="2013" name="Curr. Biol.">
        <title>The Genome of the Foraminiferan Reticulomyxa filosa.</title>
        <authorList>
            <person name="Glockner G."/>
            <person name="Hulsmann N."/>
            <person name="Schleicher M."/>
            <person name="Noegel A.A."/>
            <person name="Eichinger L."/>
            <person name="Gallinger C."/>
            <person name="Pawlowski J."/>
            <person name="Sierra R."/>
            <person name="Euteneuer U."/>
            <person name="Pillet L."/>
            <person name="Moustafa A."/>
            <person name="Platzer M."/>
            <person name="Groth M."/>
            <person name="Szafranski K."/>
            <person name="Schliwa M."/>
        </authorList>
    </citation>
    <scope>NUCLEOTIDE SEQUENCE [LARGE SCALE GENOMIC DNA]</scope>
</reference>
<dbReference type="AlphaFoldDB" id="X6ML71"/>
<dbReference type="PANTHER" id="PTHR40524">
    <property type="entry name" value="PEPTIDASE_C39_2 DOMAIN-CONTAINING PROTEIN"/>
    <property type="match status" value="1"/>
</dbReference>
<keyword evidence="2" id="KW-1185">Reference proteome</keyword>
<name>X6ML71_RETFI</name>